<feature type="domain" description="EF-hand" evidence="2">
    <location>
        <begin position="52"/>
        <end position="87"/>
    </location>
</feature>
<reference evidence="3" key="1">
    <citation type="submission" date="2022-07" db="EMBL/GenBank/DDBJ databases">
        <title>Pseudosulfitobacter sp. strain AP-MA-4, whole genome sequence.</title>
        <authorList>
            <person name="Jiang Y."/>
        </authorList>
    </citation>
    <scope>NUCLEOTIDE SEQUENCE</scope>
    <source>
        <strain evidence="3">AP-MA-4</strain>
    </source>
</reference>
<dbReference type="SUPFAM" id="SSF47473">
    <property type="entry name" value="EF-hand"/>
    <property type="match status" value="1"/>
</dbReference>
<dbReference type="SMART" id="SM00054">
    <property type="entry name" value="EFh"/>
    <property type="match status" value="3"/>
</dbReference>
<name>A0ABT1Z4S8_9RHOB</name>
<dbReference type="Pfam" id="PF13202">
    <property type="entry name" value="EF-hand_5"/>
    <property type="match status" value="3"/>
</dbReference>
<dbReference type="PANTHER" id="PTHR10827">
    <property type="entry name" value="RETICULOCALBIN"/>
    <property type="match status" value="1"/>
</dbReference>
<organism evidence="3 4">
    <name type="scientific">Pseudosulfitobacter koreensis</name>
    <dbReference type="NCBI Taxonomy" id="2968472"/>
    <lineage>
        <taxon>Bacteria</taxon>
        <taxon>Pseudomonadati</taxon>
        <taxon>Pseudomonadota</taxon>
        <taxon>Alphaproteobacteria</taxon>
        <taxon>Rhodobacterales</taxon>
        <taxon>Roseobacteraceae</taxon>
        <taxon>Pseudosulfitobacter</taxon>
    </lineage>
</organism>
<accession>A0ABT1Z4S8</accession>
<dbReference type="RefSeq" id="WP_258295912.1">
    <property type="nucleotide sequence ID" value="NZ_JANKJG010000016.1"/>
</dbReference>
<sequence length="163" mass="17628">MKYTQFIAAIIGAAVTITGTTVLAERAGAGDHMRPSFSDMDTNADGQITPEEIAARGEARLAKVDTDGDGFLSEAEMVAAATERASQRHARMVERMDANADGKLSLDEMKPKRDRGARMFERADTDNSGGISEEEFAEATKKMERHMRKGHSRDHAGDAPAAD</sequence>
<dbReference type="EMBL" id="JANKJG010000016">
    <property type="protein sequence ID" value="MCR8828142.1"/>
    <property type="molecule type" value="Genomic_DNA"/>
</dbReference>
<evidence type="ECO:0000313" key="4">
    <source>
        <dbReference type="Proteomes" id="UP001165396"/>
    </source>
</evidence>
<dbReference type="InterPro" id="IPR018247">
    <property type="entry name" value="EF_Hand_1_Ca_BS"/>
</dbReference>
<dbReference type="Pfam" id="PF00036">
    <property type="entry name" value="EF-hand_1"/>
    <property type="match status" value="1"/>
</dbReference>
<evidence type="ECO:0000313" key="3">
    <source>
        <dbReference type="EMBL" id="MCR8828142.1"/>
    </source>
</evidence>
<keyword evidence="4" id="KW-1185">Reference proteome</keyword>
<gene>
    <name evidence="3" type="ORF">NTA49_16510</name>
</gene>
<dbReference type="InterPro" id="IPR002048">
    <property type="entry name" value="EF_hand_dom"/>
</dbReference>
<dbReference type="PROSITE" id="PS50222">
    <property type="entry name" value="EF_HAND_2"/>
    <property type="match status" value="2"/>
</dbReference>
<protein>
    <submittedName>
        <fullName evidence="3">EF-hand domain-containing protein</fullName>
    </submittedName>
</protein>
<evidence type="ECO:0000256" key="1">
    <source>
        <dbReference type="SAM" id="MobiDB-lite"/>
    </source>
</evidence>
<feature type="region of interest" description="Disordered" evidence="1">
    <location>
        <begin position="121"/>
        <end position="163"/>
    </location>
</feature>
<dbReference type="PROSITE" id="PS00018">
    <property type="entry name" value="EF_HAND_1"/>
    <property type="match status" value="1"/>
</dbReference>
<comment type="caution">
    <text evidence="3">The sequence shown here is derived from an EMBL/GenBank/DDBJ whole genome shotgun (WGS) entry which is preliminary data.</text>
</comment>
<dbReference type="Gene3D" id="1.10.238.10">
    <property type="entry name" value="EF-hand"/>
    <property type="match status" value="2"/>
</dbReference>
<evidence type="ECO:0000259" key="2">
    <source>
        <dbReference type="PROSITE" id="PS50222"/>
    </source>
</evidence>
<proteinExistence type="predicted"/>
<feature type="domain" description="EF-hand" evidence="2">
    <location>
        <begin position="111"/>
        <end position="146"/>
    </location>
</feature>
<dbReference type="InterPro" id="IPR011992">
    <property type="entry name" value="EF-hand-dom_pair"/>
</dbReference>
<feature type="compositionally biased region" description="Basic residues" evidence="1">
    <location>
        <begin position="143"/>
        <end position="152"/>
    </location>
</feature>
<dbReference type="Proteomes" id="UP001165396">
    <property type="component" value="Unassembled WGS sequence"/>
</dbReference>
<dbReference type="PANTHER" id="PTHR10827:SF52">
    <property type="entry name" value="IP16409P"/>
    <property type="match status" value="1"/>
</dbReference>